<accession>A0A1T4YW32</accession>
<dbReference type="InterPro" id="IPR051202">
    <property type="entry name" value="Peptidase_C40"/>
</dbReference>
<dbReference type="InterPro" id="IPR000064">
    <property type="entry name" value="NLP_P60_dom"/>
</dbReference>
<dbReference type="PANTHER" id="PTHR47053">
    <property type="entry name" value="MUREIN DD-ENDOPEPTIDASE MEPH-RELATED"/>
    <property type="match status" value="1"/>
</dbReference>
<dbReference type="GO" id="GO:0008234">
    <property type="term" value="F:cysteine-type peptidase activity"/>
    <property type="evidence" value="ECO:0007669"/>
    <property type="project" value="UniProtKB-KW"/>
</dbReference>
<sequence length="301" mass="33835">MPVNERWVCAVSAATVWSDPNSPRLVDLPALNYPVQLEKWLAQLSFEERLALSDKGQIQTQILYGESVIIDEVVGDWAKVIACRQPSRKDPRGYPGWVPLVQLSAAKKVHTEEFVRVSARKAWVLEESGDPFLRVSFNTIFPCGKQQDGRTHIWTPHGWKLISNTDVKRFKPIEELSCGKPLTVGKQFLGLPYLWGGMSAWGFDCSGFIFNLWKACGVLLPRDASDQEKTGIPVSLNQTEWRQGDLLFFREDEDAIVSHVGMYAGNGQMLHAPSTGKSVEQIQLASSIYADKLCRVRRVCK</sequence>
<evidence type="ECO:0000256" key="1">
    <source>
        <dbReference type="ARBA" id="ARBA00007074"/>
    </source>
</evidence>
<dbReference type="EMBL" id="FUYJ01000010">
    <property type="protein sequence ID" value="SKB05980.1"/>
    <property type="molecule type" value="Genomic_DNA"/>
</dbReference>
<keyword evidence="2" id="KW-0645">Protease</keyword>
<keyword evidence="3" id="KW-0378">Hydrolase</keyword>
<evidence type="ECO:0000256" key="4">
    <source>
        <dbReference type="ARBA" id="ARBA00022807"/>
    </source>
</evidence>
<dbReference type="InterPro" id="IPR038765">
    <property type="entry name" value="Papain-like_cys_pep_sf"/>
</dbReference>
<evidence type="ECO:0000313" key="6">
    <source>
        <dbReference type="EMBL" id="SKB05980.1"/>
    </source>
</evidence>
<dbReference type="Proteomes" id="UP000190042">
    <property type="component" value="Unassembled WGS sequence"/>
</dbReference>
<feature type="domain" description="NlpC/P60" evidence="5">
    <location>
        <begin position="175"/>
        <end position="300"/>
    </location>
</feature>
<gene>
    <name evidence="6" type="ORF">SAMN04244570_0047</name>
</gene>
<evidence type="ECO:0000256" key="3">
    <source>
        <dbReference type="ARBA" id="ARBA00022801"/>
    </source>
</evidence>
<dbReference type="GO" id="GO:0006508">
    <property type="term" value="P:proteolysis"/>
    <property type="evidence" value="ECO:0007669"/>
    <property type="project" value="UniProtKB-KW"/>
</dbReference>
<evidence type="ECO:0000256" key="2">
    <source>
        <dbReference type="ARBA" id="ARBA00022670"/>
    </source>
</evidence>
<dbReference type="PANTHER" id="PTHR47053:SF3">
    <property type="entry name" value="GAMMA-D-GLUTAMYL-L-LYSINE DIPEPTIDYL-PEPTIDASE"/>
    <property type="match status" value="1"/>
</dbReference>
<dbReference type="AlphaFoldDB" id="A0A1T4YW32"/>
<protein>
    <submittedName>
        <fullName evidence="6">NlpC/P60 family protein</fullName>
    </submittedName>
</protein>
<dbReference type="SUPFAM" id="SSF54001">
    <property type="entry name" value="Cysteine proteinases"/>
    <property type="match status" value="1"/>
</dbReference>
<proteinExistence type="inferred from homology"/>
<dbReference type="Pfam" id="PF00877">
    <property type="entry name" value="NLPC_P60"/>
    <property type="match status" value="1"/>
</dbReference>
<comment type="similarity">
    <text evidence="1">Belongs to the peptidase C40 family.</text>
</comment>
<evidence type="ECO:0000259" key="5">
    <source>
        <dbReference type="PROSITE" id="PS51935"/>
    </source>
</evidence>
<keyword evidence="7" id="KW-1185">Reference proteome</keyword>
<dbReference type="InterPro" id="IPR057812">
    <property type="entry name" value="SH3_YKFC_2nd"/>
</dbReference>
<dbReference type="PROSITE" id="PS51935">
    <property type="entry name" value="NLPC_P60"/>
    <property type="match status" value="1"/>
</dbReference>
<dbReference type="Pfam" id="PF23795">
    <property type="entry name" value="SH3_YKFC_2nd"/>
    <property type="match status" value="1"/>
</dbReference>
<reference evidence="7" key="1">
    <citation type="submission" date="2017-02" db="EMBL/GenBank/DDBJ databases">
        <authorList>
            <person name="Varghese N."/>
            <person name="Submissions S."/>
        </authorList>
    </citation>
    <scope>NUCLEOTIDE SEQUENCE [LARGE SCALE GENOMIC DNA]</scope>
    <source>
        <strain evidence="7">DSM 23966</strain>
    </source>
</reference>
<dbReference type="Gene3D" id="3.90.1720.10">
    <property type="entry name" value="endopeptidase domain like (from Nostoc punctiforme)"/>
    <property type="match status" value="1"/>
</dbReference>
<evidence type="ECO:0000313" key="7">
    <source>
        <dbReference type="Proteomes" id="UP000190042"/>
    </source>
</evidence>
<dbReference type="RefSeq" id="WP_078818659.1">
    <property type="nucleotide sequence ID" value="NZ_FUYJ01000010.1"/>
</dbReference>
<name>A0A1T4YW32_9BACL</name>
<dbReference type="Gene3D" id="2.30.30.40">
    <property type="entry name" value="SH3 Domains"/>
    <property type="match status" value="1"/>
</dbReference>
<keyword evidence="4" id="KW-0788">Thiol protease</keyword>
<organism evidence="6 7">
    <name type="scientific">Sporosarcina newyorkensis</name>
    <dbReference type="NCBI Taxonomy" id="759851"/>
    <lineage>
        <taxon>Bacteria</taxon>
        <taxon>Bacillati</taxon>
        <taxon>Bacillota</taxon>
        <taxon>Bacilli</taxon>
        <taxon>Bacillales</taxon>
        <taxon>Caryophanaceae</taxon>
        <taxon>Sporosarcina</taxon>
    </lineage>
</organism>